<dbReference type="InterPro" id="IPR032466">
    <property type="entry name" value="Metal_Hydrolase"/>
</dbReference>
<keyword evidence="3" id="KW-0378">Hydrolase</keyword>
<dbReference type="PROSITE" id="PS01137">
    <property type="entry name" value="TATD_1"/>
    <property type="match status" value="1"/>
</dbReference>
<name>A0ABQ1HYM9_9ALTE</name>
<protein>
    <submittedName>
        <fullName evidence="4">DNAse</fullName>
    </submittedName>
</protein>
<accession>A0ABQ1HYM9</accession>
<dbReference type="PANTHER" id="PTHR46124">
    <property type="entry name" value="D-AMINOACYL-TRNA DEACYLASE"/>
    <property type="match status" value="1"/>
</dbReference>
<keyword evidence="5" id="KW-1185">Reference proteome</keyword>
<dbReference type="InterPro" id="IPR015991">
    <property type="entry name" value="TatD/YcfH-like"/>
</dbReference>
<dbReference type="SUPFAM" id="SSF51556">
    <property type="entry name" value="Metallo-dependent hydrolases"/>
    <property type="match status" value="1"/>
</dbReference>
<dbReference type="PIRSF" id="PIRSF005902">
    <property type="entry name" value="DNase_TatD"/>
    <property type="match status" value="1"/>
</dbReference>
<organism evidence="4 5">
    <name type="scientific">Agarivorans gilvus</name>
    <dbReference type="NCBI Taxonomy" id="680279"/>
    <lineage>
        <taxon>Bacteria</taxon>
        <taxon>Pseudomonadati</taxon>
        <taxon>Pseudomonadota</taxon>
        <taxon>Gammaproteobacteria</taxon>
        <taxon>Alteromonadales</taxon>
        <taxon>Alteromonadaceae</taxon>
        <taxon>Agarivorans</taxon>
    </lineage>
</organism>
<dbReference type="InterPro" id="IPR001130">
    <property type="entry name" value="TatD-like"/>
</dbReference>
<gene>
    <name evidence="4" type="primary">ycfH</name>
    <name evidence="4" type="ORF">GCM10007414_05280</name>
</gene>
<keyword evidence="2" id="KW-0479">Metal-binding</keyword>
<reference evidence="5" key="1">
    <citation type="journal article" date="2019" name="Int. J. Syst. Evol. Microbiol.">
        <title>The Global Catalogue of Microorganisms (GCM) 10K type strain sequencing project: providing services to taxonomists for standard genome sequencing and annotation.</title>
        <authorList>
            <consortium name="The Broad Institute Genomics Platform"/>
            <consortium name="The Broad Institute Genome Sequencing Center for Infectious Disease"/>
            <person name="Wu L."/>
            <person name="Ma J."/>
        </authorList>
    </citation>
    <scope>NUCLEOTIDE SEQUENCE [LARGE SCALE GENOMIC DNA]</scope>
    <source>
        <strain evidence="5">CGMCC 1.10131</strain>
    </source>
</reference>
<dbReference type="Pfam" id="PF01026">
    <property type="entry name" value="TatD_DNase"/>
    <property type="match status" value="1"/>
</dbReference>
<evidence type="ECO:0000313" key="4">
    <source>
        <dbReference type="EMBL" id="GGA95431.1"/>
    </source>
</evidence>
<comment type="caution">
    <text evidence="4">The sequence shown here is derived from an EMBL/GenBank/DDBJ whole genome shotgun (WGS) entry which is preliminary data.</text>
</comment>
<evidence type="ECO:0000313" key="5">
    <source>
        <dbReference type="Proteomes" id="UP000651977"/>
    </source>
</evidence>
<dbReference type="CDD" id="cd01310">
    <property type="entry name" value="TatD_DNAse"/>
    <property type="match status" value="1"/>
</dbReference>
<dbReference type="Gene3D" id="3.20.20.140">
    <property type="entry name" value="Metal-dependent hydrolases"/>
    <property type="match status" value="1"/>
</dbReference>
<dbReference type="EMBL" id="BMDY01000002">
    <property type="protein sequence ID" value="GGA95431.1"/>
    <property type="molecule type" value="Genomic_DNA"/>
</dbReference>
<sequence>MLVDSHCHLDRLDYQNNHKNVADALAKAKSAGVDYCLAVAISPEKFPSMLEKVEQFEQVFASCGMHPLYVQDQPFDSAQMEAYIQHPKVVAVGETGLDYFYAKEHKVLQQRVFVEQIKLAVKHNKPLIIHTRDAREDTLELLKEHQADSCKGVLHCFTESLEMAEAAMEMGFYISASGIISFNSAKELQQTFKQIPLERILVETDSPYLAPVPYRGKENQPAYTRKVAECLAEIKGISLQQVAEQTTQNFFDLFSLAKP</sequence>
<evidence type="ECO:0000256" key="3">
    <source>
        <dbReference type="ARBA" id="ARBA00022801"/>
    </source>
</evidence>
<proteinExistence type="inferred from homology"/>
<evidence type="ECO:0000256" key="2">
    <source>
        <dbReference type="ARBA" id="ARBA00022723"/>
    </source>
</evidence>
<dbReference type="NCBIfam" id="TIGR00010">
    <property type="entry name" value="YchF/TatD family DNA exonuclease"/>
    <property type="match status" value="1"/>
</dbReference>
<dbReference type="Proteomes" id="UP000651977">
    <property type="component" value="Unassembled WGS sequence"/>
</dbReference>
<comment type="similarity">
    <text evidence="1">Belongs to the metallo-dependent hydrolases superfamily. TatD-type hydrolase family.</text>
</comment>
<dbReference type="InterPro" id="IPR018228">
    <property type="entry name" value="DNase_TatD-rel_CS"/>
</dbReference>
<dbReference type="PROSITE" id="PS01090">
    <property type="entry name" value="TATD_2"/>
    <property type="match status" value="1"/>
</dbReference>
<dbReference type="RefSeq" id="WP_055731545.1">
    <property type="nucleotide sequence ID" value="NZ_BMDY01000002.1"/>
</dbReference>
<dbReference type="PANTHER" id="PTHR46124:SF2">
    <property type="entry name" value="D-AMINOACYL-TRNA DEACYLASE"/>
    <property type="match status" value="1"/>
</dbReference>
<evidence type="ECO:0000256" key="1">
    <source>
        <dbReference type="ARBA" id="ARBA00009275"/>
    </source>
</evidence>